<organism evidence="3 4">
    <name type="scientific">Streptosporangium canum</name>
    <dbReference type="NCBI Taxonomy" id="324952"/>
    <lineage>
        <taxon>Bacteria</taxon>
        <taxon>Bacillati</taxon>
        <taxon>Actinomycetota</taxon>
        <taxon>Actinomycetes</taxon>
        <taxon>Streptosporangiales</taxon>
        <taxon>Streptosporangiaceae</taxon>
        <taxon>Streptosporangium</taxon>
    </lineage>
</organism>
<evidence type="ECO:0000313" key="4">
    <source>
        <dbReference type="Proteomes" id="UP000199111"/>
    </source>
</evidence>
<keyword evidence="2" id="KW-0812">Transmembrane</keyword>
<feature type="transmembrane region" description="Helical" evidence="2">
    <location>
        <begin position="152"/>
        <end position="172"/>
    </location>
</feature>
<gene>
    <name evidence="3" type="ORF">SAMN05216275_16215</name>
</gene>
<name>A0A1I4FFM8_9ACTN</name>
<evidence type="ECO:0000256" key="2">
    <source>
        <dbReference type="SAM" id="Phobius"/>
    </source>
</evidence>
<dbReference type="RefSeq" id="WP_093892212.1">
    <property type="nucleotide sequence ID" value="NZ_FOQY01000062.1"/>
</dbReference>
<feature type="transmembrane region" description="Helical" evidence="2">
    <location>
        <begin position="184"/>
        <end position="205"/>
    </location>
</feature>
<keyword evidence="1" id="KW-0175">Coiled coil</keyword>
<feature type="transmembrane region" description="Helical" evidence="2">
    <location>
        <begin position="118"/>
        <end position="146"/>
    </location>
</feature>
<proteinExistence type="predicted"/>
<keyword evidence="2" id="KW-0472">Membrane</keyword>
<dbReference type="EMBL" id="FOQY01000062">
    <property type="protein sequence ID" value="SFL16253.1"/>
    <property type="molecule type" value="Genomic_DNA"/>
</dbReference>
<reference evidence="4" key="1">
    <citation type="submission" date="2016-10" db="EMBL/GenBank/DDBJ databases">
        <authorList>
            <person name="Varghese N."/>
            <person name="Submissions S."/>
        </authorList>
    </citation>
    <scope>NUCLEOTIDE SEQUENCE [LARGE SCALE GENOMIC DNA]</scope>
    <source>
        <strain evidence="4">CGMCC 4.2126</strain>
    </source>
</reference>
<evidence type="ECO:0000313" key="3">
    <source>
        <dbReference type="EMBL" id="SFL16253.1"/>
    </source>
</evidence>
<evidence type="ECO:0000256" key="1">
    <source>
        <dbReference type="SAM" id="Coils"/>
    </source>
</evidence>
<feature type="coiled-coil region" evidence="1">
    <location>
        <begin position="53"/>
        <end position="80"/>
    </location>
</feature>
<sequence length="249" mass="25988">MGFMHHLGAGAYTTALATTSGGMAIATPNLAFATVGRTLMLQTGVMLSSPSDIDALVKGLEELIRDLDETKKSVKTADTAVDDEHWKKMGREEHDAVVKEYCEQIDRSKACITDLSRALGGVATMSAVGAGACLALSCIFLGFAVAKRSALLFGPAAAAAGEAVATMLLARLRIAAANIFKNNARAWGSAAGIVGFAGFIISQIMSSDFNEVTPTNQDKTPDFEQAVIKNLPQETSSSSRLPSSLSAGI</sequence>
<dbReference type="GeneID" id="96303729"/>
<dbReference type="AlphaFoldDB" id="A0A1I4FFM8"/>
<dbReference type="Proteomes" id="UP000199111">
    <property type="component" value="Unassembled WGS sequence"/>
</dbReference>
<accession>A0A1I4FFM8</accession>
<keyword evidence="4" id="KW-1185">Reference proteome</keyword>
<keyword evidence="2" id="KW-1133">Transmembrane helix</keyword>
<protein>
    <submittedName>
        <fullName evidence="3">Uncharacterized protein</fullName>
    </submittedName>
</protein>